<accession>A0A9J6ZBE1</accession>
<dbReference type="EMBL" id="CP097899">
    <property type="protein sequence ID" value="URN93379.1"/>
    <property type="molecule type" value="Genomic_DNA"/>
</dbReference>
<keyword evidence="1" id="KW-0472">Membrane</keyword>
<proteinExistence type="predicted"/>
<evidence type="ECO:0000256" key="1">
    <source>
        <dbReference type="SAM" id="Phobius"/>
    </source>
</evidence>
<keyword evidence="1" id="KW-1133">Transmembrane helix</keyword>
<organism evidence="2 3">
    <name type="scientific">Candidatus Pristimantibacillus lignocellulolyticus</name>
    <dbReference type="NCBI Taxonomy" id="2994561"/>
    <lineage>
        <taxon>Bacteria</taxon>
        <taxon>Bacillati</taxon>
        <taxon>Bacillota</taxon>
        <taxon>Bacilli</taxon>
        <taxon>Bacillales</taxon>
        <taxon>Paenibacillaceae</taxon>
        <taxon>Candidatus Pristimantibacillus</taxon>
    </lineage>
</organism>
<dbReference type="AlphaFoldDB" id="A0A9J6ZBE1"/>
<feature type="transmembrane region" description="Helical" evidence="1">
    <location>
        <begin position="51"/>
        <end position="74"/>
    </location>
</feature>
<evidence type="ECO:0000313" key="2">
    <source>
        <dbReference type="EMBL" id="URN93379.1"/>
    </source>
</evidence>
<sequence>MKESLIEENGLYTLPLYQKVKFKGVFHILFLFIILLFIGFILIPGNEFTKVILNMGSLIFLVVFGYFWISTVFINKPYLIVTDKHLEYKWLFGHKIIKLDKIYQISFFVENGITKIGIWANDQSKPSFLEKIDRAFGRDYSVSIVVSSFQSIDFNKLRFTILSEIQSESIGVLLDEPDVIS</sequence>
<feature type="transmembrane region" description="Helical" evidence="1">
    <location>
        <begin position="25"/>
        <end position="45"/>
    </location>
</feature>
<dbReference type="Proteomes" id="UP001056756">
    <property type="component" value="Chromosome"/>
</dbReference>
<gene>
    <name evidence="2" type="ORF">NAG76_16285</name>
</gene>
<name>A0A9J6ZBE1_9BACL</name>
<reference evidence="2" key="1">
    <citation type="submission" date="2022-05" db="EMBL/GenBank/DDBJ databases">
        <title>Novel bacterial taxa in a minimal lignocellulolytic consortium and its capacity to transform plastics disclosed by genome-resolved metagenomics.</title>
        <authorList>
            <person name="Rodriguez C.A.D."/>
            <person name="Diaz-Garcia L."/>
            <person name="Herrera K."/>
            <person name="Tarazona N.A."/>
            <person name="Sproer C."/>
            <person name="Overmann J."/>
            <person name="Jimenez D.J."/>
        </authorList>
    </citation>
    <scope>NUCLEOTIDE SEQUENCE</scope>
    <source>
        <strain evidence="2">MAG5</strain>
    </source>
</reference>
<protein>
    <submittedName>
        <fullName evidence="2">Uncharacterized protein</fullName>
    </submittedName>
</protein>
<dbReference type="KEGG" id="plig:NAG76_16285"/>
<evidence type="ECO:0000313" key="3">
    <source>
        <dbReference type="Proteomes" id="UP001056756"/>
    </source>
</evidence>
<keyword evidence="1" id="KW-0812">Transmembrane</keyword>